<dbReference type="RefSeq" id="WP_345121031.1">
    <property type="nucleotide sequence ID" value="NZ_BAABAT010000001.1"/>
</dbReference>
<evidence type="ECO:0000313" key="2">
    <source>
        <dbReference type="EMBL" id="GAA4244352.1"/>
    </source>
</evidence>
<organism evidence="2 3">
    <name type="scientific">Dactylosporangium darangshiense</name>
    <dbReference type="NCBI Taxonomy" id="579108"/>
    <lineage>
        <taxon>Bacteria</taxon>
        <taxon>Bacillati</taxon>
        <taxon>Actinomycetota</taxon>
        <taxon>Actinomycetes</taxon>
        <taxon>Micromonosporales</taxon>
        <taxon>Micromonosporaceae</taxon>
        <taxon>Dactylosporangium</taxon>
    </lineage>
</organism>
<evidence type="ECO:0000256" key="1">
    <source>
        <dbReference type="SAM" id="Phobius"/>
    </source>
</evidence>
<dbReference type="Pfam" id="PF12730">
    <property type="entry name" value="ABC2_membrane_4"/>
    <property type="match status" value="1"/>
</dbReference>
<keyword evidence="1" id="KW-0472">Membrane</keyword>
<dbReference type="Proteomes" id="UP001500620">
    <property type="component" value="Unassembled WGS sequence"/>
</dbReference>
<feature type="transmembrane region" description="Helical" evidence="1">
    <location>
        <begin position="147"/>
        <end position="168"/>
    </location>
</feature>
<dbReference type="EMBL" id="BAABAT010000001">
    <property type="protein sequence ID" value="GAA4244352.1"/>
    <property type="molecule type" value="Genomic_DNA"/>
</dbReference>
<sequence length="256" mass="26938">MTAALHAEWIKLRSLRSTYLTMLCAIVLGAGLGWLDTTSVARHWATMSAEDRAGFDAVGNSFTGLVFAQLAFGVLGVLAISTEYGTGMIRTTLAATPRRGTVFIAKALVVGAVTLVLGEAFAFGTFLLGQAMLATSRLDVSLTDPGVLRAVSSAGLYLWVVALVGYGVGALLRHTAGAIAVMFGVIFLAWPAARALESWSYLPDKLLLSNAADVLGQVHALAVKPRLPSLGLAYLDLLLYLVVALGLGAWRTSRDA</sequence>
<evidence type="ECO:0000313" key="3">
    <source>
        <dbReference type="Proteomes" id="UP001500620"/>
    </source>
</evidence>
<feature type="transmembrane region" description="Helical" evidence="1">
    <location>
        <begin position="175"/>
        <end position="193"/>
    </location>
</feature>
<feature type="transmembrane region" description="Helical" evidence="1">
    <location>
        <begin position="20"/>
        <end position="41"/>
    </location>
</feature>
<keyword evidence="1" id="KW-1133">Transmembrane helix</keyword>
<reference evidence="3" key="1">
    <citation type="journal article" date="2019" name="Int. J. Syst. Evol. Microbiol.">
        <title>The Global Catalogue of Microorganisms (GCM) 10K type strain sequencing project: providing services to taxonomists for standard genome sequencing and annotation.</title>
        <authorList>
            <consortium name="The Broad Institute Genomics Platform"/>
            <consortium name="The Broad Institute Genome Sequencing Center for Infectious Disease"/>
            <person name="Wu L."/>
            <person name="Ma J."/>
        </authorList>
    </citation>
    <scope>NUCLEOTIDE SEQUENCE [LARGE SCALE GENOMIC DNA]</scope>
    <source>
        <strain evidence="3">JCM 17441</strain>
    </source>
</reference>
<name>A0ABP8CX97_9ACTN</name>
<keyword evidence="1" id="KW-0812">Transmembrane</keyword>
<proteinExistence type="predicted"/>
<feature type="transmembrane region" description="Helical" evidence="1">
    <location>
        <begin position="61"/>
        <end position="82"/>
    </location>
</feature>
<gene>
    <name evidence="2" type="ORF">GCM10022255_007090</name>
</gene>
<keyword evidence="3" id="KW-1185">Reference proteome</keyword>
<feature type="transmembrane region" description="Helical" evidence="1">
    <location>
        <begin position="103"/>
        <end position="127"/>
    </location>
</feature>
<protein>
    <submittedName>
        <fullName evidence="2">ABC transporter permease subunit</fullName>
    </submittedName>
</protein>
<accession>A0ABP8CX97</accession>
<comment type="caution">
    <text evidence="2">The sequence shown here is derived from an EMBL/GenBank/DDBJ whole genome shotgun (WGS) entry which is preliminary data.</text>
</comment>
<feature type="transmembrane region" description="Helical" evidence="1">
    <location>
        <begin position="231"/>
        <end position="250"/>
    </location>
</feature>